<dbReference type="Pfam" id="PF01367">
    <property type="entry name" value="5_3_exonuc"/>
    <property type="match status" value="1"/>
</dbReference>
<evidence type="ECO:0000256" key="3">
    <source>
        <dbReference type="ARBA" id="ARBA00022839"/>
    </source>
</evidence>
<dbReference type="GO" id="GO:0016779">
    <property type="term" value="F:nucleotidyltransferase activity"/>
    <property type="evidence" value="ECO:0007669"/>
    <property type="project" value="UniProtKB-KW"/>
</dbReference>
<dbReference type="GO" id="GO:0017108">
    <property type="term" value="F:5'-flap endonuclease activity"/>
    <property type="evidence" value="ECO:0007669"/>
    <property type="project" value="InterPro"/>
</dbReference>
<dbReference type="SMART" id="SM00475">
    <property type="entry name" value="53EXOc"/>
    <property type="match status" value="1"/>
</dbReference>
<accession>A0AAE3VW02</accession>
<organism evidence="9 10">
    <name type="scientific">Catenuloplanes indicus</name>
    <dbReference type="NCBI Taxonomy" id="137267"/>
    <lineage>
        <taxon>Bacteria</taxon>
        <taxon>Bacillati</taxon>
        <taxon>Actinomycetota</taxon>
        <taxon>Actinomycetes</taxon>
        <taxon>Micromonosporales</taxon>
        <taxon>Micromonosporaceae</taxon>
        <taxon>Catenuloplanes</taxon>
    </lineage>
</organism>
<reference evidence="9 10" key="1">
    <citation type="submission" date="2023-07" db="EMBL/GenBank/DDBJ databases">
        <title>Sequencing the genomes of 1000 actinobacteria strains.</title>
        <authorList>
            <person name="Klenk H.-P."/>
        </authorList>
    </citation>
    <scope>NUCLEOTIDE SEQUENCE [LARGE SCALE GENOMIC DNA]</scope>
    <source>
        <strain evidence="9 10">DSM 44709</strain>
    </source>
</reference>
<dbReference type="InterPro" id="IPR029060">
    <property type="entry name" value="PIN-like_dom_sf"/>
</dbReference>
<keyword evidence="10" id="KW-1185">Reference proteome</keyword>
<dbReference type="PANTHER" id="PTHR42646">
    <property type="entry name" value="FLAP ENDONUCLEASE XNI"/>
    <property type="match status" value="1"/>
</dbReference>
<keyword evidence="9" id="KW-0808">Transferase</keyword>
<dbReference type="CDD" id="cd09898">
    <property type="entry name" value="H3TH_53EXO"/>
    <property type="match status" value="1"/>
</dbReference>
<feature type="region of interest" description="Disordered" evidence="7">
    <location>
        <begin position="302"/>
        <end position="334"/>
    </location>
</feature>
<evidence type="ECO:0000259" key="8">
    <source>
        <dbReference type="SMART" id="SM00475"/>
    </source>
</evidence>
<keyword evidence="4" id="KW-0238">DNA-binding</keyword>
<feature type="domain" description="5'-3' exonuclease" evidence="8">
    <location>
        <begin position="3"/>
        <end position="273"/>
    </location>
</feature>
<comment type="function">
    <text evidence="5">5'-3' exonuclease acting preferentially on double-stranded DNA.</text>
</comment>
<name>A0AAE3VW02_9ACTN</name>
<evidence type="ECO:0000256" key="7">
    <source>
        <dbReference type="SAM" id="MobiDB-lite"/>
    </source>
</evidence>
<dbReference type="SUPFAM" id="SSF88723">
    <property type="entry name" value="PIN domain-like"/>
    <property type="match status" value="1"/>
</dbReference>
<dbReference type="InterPro" id="IPR008918">
    <property type="entry name" value="HhH2"/>
</dbReference>
<evidence type="ECO:0000256" key="2">
    <source>
        <dbReference type="ARBA" id="ARBA00022801"/>
    </source>
</evidence>
<dbReference type="RefSeq" id="WP_307236425.1">
    <property type="nucleotide sequence ID" value="NZ_JAUSUZ010000001.1"/>
</dbReference>
<dbReference type="GO" id="GO:0008409">
    <property type="term" value="F:5'-3' exonuclease activity"/>
    <property type="evidence" value="ECO:0007669"/>
    <property type="project" value="InterPro"/>
</dbReference>
<evidence type="ECO:0000256" key="1">
    <source>
        <dbReference type="ARBA" id="ARBA00022722"/>
    </source>
</evidence>
<evidence type="ECO:0000256" key="6">
    <source>
        <dbReference type="ARBA" id="ARBA00050026"/>
    </source>
</evidence>
<dbReference type="InterPro" id="IPR038969">
    <property type="entry name" value="FEN"/>
</dbReference>
<dbReference type="InterPro" id="IPR020046">
    <property type="entry name" value="5-3_exonucl_a-hlix_arch_N"/>
</dbReference>
<dbReference type="AlphaFoldDB" id="A0AAE3VW02"/>
<evidence type="ECO:0000256" key="4">
    <source>
        <dbReference type="ARBA" id="ARBA00023125"/>
    </source>
</evidence>
<sequence>MPNPSPLLLVLDGNSLIHRTYHAGSGDPGDLEAWALRGFARYAARAVSRLRPDAIVVGFDCPVSSERRANYPAYKAQRPDKPGDLVAQLAAAPELLAAAGLCTVIPAGFEADDVLASAAAHARRAGWRAILMTSDRDAFALIDDTTSVLRLRNGGFDEAVLIDAAALHELCGVHPHQYLDYAALRGDPSDNLPGVRGFGAAISARLLAALGTVDAAWADLDGDGGQAVRAAVGDVAADRLAAPESRDVVARNRRLMRMRADLPIPHLDGARLPLDTARVRTALGTGGGLTLGPALWSLTARRTPAPRAAEPHPPVFRRPVRHRREPTPGQLSLF</sequence>
<dbReference type="Proteomes" id="UP001240236">
    <property type="component" value="Unassembled WGS sequence"/>
</dbReference>
<protein>
    <recommendedName>
        <fullName evidence="6">5'-3' exonuclease</fullName>
    </recommendedName>
</protein>
<dbReference type="GO" id="GO:0033567">
    <property type="term" value="P:DNA replication, Okazaki fragment processing"/>
    <property type="evidence" value="ECO:0007669"/>
    <property type="project" value="InterPro"/>
</dbReference>
<dbReference type="EMBL" id="JAUSUZ010000001">
    <property type="protein sequence ID" value="MDQ0364766.1"/>
    <property type="molecule type" value="Genomic_DNA"/>
</dbReference>
<dbReference type="InterPro" id="IPR020045">
    <property type="entry name" value="DNA_polI_H3TH"/>
</dbReference>
<keyword evidence="1" id="KW-0540">Nuclease</keyword>
<dbReference type="InterPro" id="IPR036279">
    <property type="entry name" value="5-3_exonuclease_C_sf"/>
</dbReference>
<dbReference type="Gene3D" id="1.10.150.20">
    <property type="entry name" value="5' to 3' exonuclease, C-terminal subdomain"/>
    <property type="match status" value="1"/>
</dbReference>
<dbReference type="SMART" id="SM00279">
    <property type="entry name" value="HhH2"/>
    <property type="match status" value="1"/>
</dbReference>
<proteinExistence type="predicted"/>
<dbReference type="SUPFAM" id="SSF47807">
    <property type="entry name" value="5' to 3' exonuclease, C-terminal subdomain"/>
    <property type="match status" value="1"/>
</dbReference>
<comment type="caution">
    <text evidence="9">The sequence shown here is derived from an EMBL/GenBank/DDBJ whole genome shotgun (WGS) entry which is preliminary data.</text>
</comment>
<gene>
    <name evidence="9" type="ORF">J2S42_001435</name>
</gene>
<evidence type="ECO:0000313" key="10">
    <source>
        <dbReference type="Proteomes" id="UP001240236"/>
    </source>
</evidence>
<dbReference type="InterPro" id="IPR002421">
    <property type="entry name" value="5-3_exonuclease"/>
</dbReference>
<keyword evidence="9" id="KW-0548">Nucleotidyltransferase</keyword>
<evidence type="ECO:0000256" key="5">
    <source>
        <dbReference type="ARBA" id="ARBA00049957"/>
    </source>
</evidence>
<dbReference type="Pfam" id="PF02739">
    <property type="entry name" value="5_3_exonuc_N"/>
    <property type="match status" value="1"/>
</dbReference>
<keyword evidence="3" id="KW-0269">Exonuclease</keyword>
<dbReference type="Gene3D" id="3.40.50.1010">
    <property type="entry name" value="5'-nuclease"/>
    <property type="match status" value="1"/>
</dbReference>
<evidence type="ECO:0000313" key="9">
    <source>
        <dbReference type="EMBL" id="MDQ0364766.1"/>
    </source>
</evidence>
<keyword evidence="2" id="KW-0378">Hydrolase</keyword>
<dbReference type="PANTHER" id="PTHR42646:SF2">
    <property type="entry name" value="5'-3' EXONUCLEASE FAMILY PROTEIN"/>
    <property type="match status" value="1"/>
</dbReference>
<dbReference type="GO" id="GO:0003677">
    <property type="term" value="F:DNA binding"/>
    <property type="evidence" value="ECO:0007669"/>
    <property type="project" value="UniProtKB-KW"/>
</dbReference>